<dbReference type="NCBIfam" id="TIGR01451">
    <property type="entry name" value="B_ant_repeat"/>
    <property type="match status" value="2"/>
</dbReference>
<accession>A0ABU6DHJ7</accession>
<dbReference type="SUPFAM" id="SSF49478">
    <property type="entry name" value="Cna protein B-type domain"/>
    <property type="match status" value="1"/>
</dbReference>
<evidence type="ECO:0000313" key="4">
    <source>
        <dbReference type="EMBL" id="MEB4796792.1"/>
    </source>
</evidence>
<dbReference type="InterPro" id="IPR003344">
    <property type="entry name" value="Big_1_dom"/>
</dbReference>
<dbReference type="InterPro" id="IPR001119">
    <property type="entry name" value="SLH_dom"/>
</dbReference>
<dbReference type="PANTHER" id="PTHR34819:SF5">
    <property type="entry name" value="CONSERVED REPEAT DOMAIN PROTEIN"/>
    <property type="match status" value="1"/>
</dbReference>
<name>A0ABU6DHJ7_9BACL</name>
<feature type="domain" description="SLH" evidence="3">
    <location>
        <begin position="2579"/>
        <end position="2642"/>
    </location>
</feature>
<dbReference type="Pfam" id="PF02369">
    <property type="entry name" value="Big_1"/>
    <property type="match status" value="1"/>
</dbReference>
<dbReference type="Pfam" id="PF13620">
    <property type="entry name" value="CarboxypepD_reg"/>
    <property type="match status" value="1"/>
</dbReference>
<dbReference type="InterPro" id="IPR047589">
    <property type="entry name" value="DUF11_rpt"/>
</dbReference>
<feature type="domain" description="Big-1" evidence="2">
    <location>
        <begin position="1973"/>
        <end position="2055"/>
    </location>
</feature>
<dbReference type="EMBL" id="JAROBY010000040">
    <property type="protein sequence ID" value="MEB4796792.1"/>
    <property type="molecule type" value="Genomic_DNA"/>
</dbReference>
<dbReference type="InterPro" id="IPR008969">
    <property type="entry name" value="CarboxyPept-like_regulatory"/>
</dbReference>
<proteinExistence type="inferred from homology"/>
<organism evidence="4 5">
    <name type="scientific">Paenibacillus chondroitinus</name>
    <dbReference type="NCBI Taxonomy" id="59842"/>
    <lineage>
        <taxon>Bacteria</taxon>
        <taxon>Bacillati</taxon>
        <taxon>Bacillota</taxon>
        <taxon>Bacilli</taxon>
        <taxon>Bacillales</taxon>
        <taxon>Paenibacillaceae</taxon>
        <taxon>Paenibacillus</taxon>
    </lineage>
</organism>
<dbReference type="Gene3D" id="2.60.40.10">
    <property type="entry name" value="Immunoglobulins"/>
    <property type="match status" value="4"/>
</dbReference>
<comment type="caution">
    <text evidence="4">The sequence shown here is derived from an EMBL/GenBank/DDBJ whole genome shotgun (WGS) entry which is preliminary data.</text>
</comment>
<dbReference type="Pfam" id="PF00395">
    <property type="entry name" value="SLH"/>
    <property type="match status" value="3"/>
</dbReference>
<dbReference type="Pfam" id="PF01345">
    <property type="entry name" value="DUF11"/>
    <property type="match status" value="3"/>
</dbReference>
<reference evidence="4 5" key="1">
    <citation type="submission" date="2023-03" db="EMBL/GenBank/DDBJ databases">
        <title>Bacillus Genome Sequencing.</title>
        <authorList>
            <person name="Dunlap C."/>
        </authorList>
    </citation>
    <scope>NUCLEOTIDE SEQUENCE [LARGE SCALE GENOMIC DNA]</scope>
    <source>
        <strain evidence="4 5">NRS-1351</strain>
    </source>
</reference>
<dbReference type="RefSeq" id="WP_127457150.1">
    <property type="nucleotide sequence ID" value="NZ_JAROBY010000040.1"/>
</dbReference>
<dbReference type="Gene3D" id="2.60.40.740">
    <property type="match status" value="1"/>
</dbReference>
<keyword evidence="5" id="KW-1185">Reference proteome</keyword>
<dbReference type="InterPro" id="IPR008964">
    <property type="entry name" value="Invasin/intimin_cell_adhesion"/>
</dbReference>
<dbReference type="SUPFAM" id="SSF49464">
    <property type="entry name" value="Carboxypeptidase regulatory domain-like"/>
    <property type="match status" value="1"/>
</dbReference>
<gene>
    <name evidence="4" type="ORF">P5G65_23085</name>
</gene>
<dbReference type="PROSITE" id="PS51272">
    <property type="entry name" value="SLH"/>
    <property type="match status" value="2"/>
</dbReference>
<protein>
    <submittedName>
        <fullName evidence="4">S-layer homology domain-containing protein</fullName>
    </submittedName>
</protein>
<evidence type="ECO:0000259" key="3">
    <source>
        <dbReference type="PROSITE" id="PS51272"/>
    </source>
</evidence>
<evidence type="ECO:0000313" key="5">
    <source>
        <dbReference type="Proteomes" id="UP001355653"/>
    </source>
</evidence>
<dbReference type="PROSITE" id="PS51127">
    <property type="entry name" value="BIG1"/>
    <property type="match status" value="1"/>
</dbReference>
<dbReference type="InterPro" id="IPR013783">
    <property type="entry name" value="Ig-like_fold"/>
</dbReference>
<dbReference type="InterPro" id="IPR001434">
    <property type="entry name" value="OmcB-like_DUF11"/>
</dbReference>
<dbReference type="SUPFAM" id="SSF49373">
    <property type="entry name" value="Invasin/intimin cell-adhesion fragments"/>
    <property type="match status" value="1"/>
</dbReference>
<dbReference type="Proteomes" id="UP001355653">
    <property type="component" value="Unassembled WGS sequence"/>
</dbReference>
<evidence type="ECO:0000256" key="1">
    <source>
        <dbReference type="ARBA" id="ARBA00010116"/>
    </source>
</evidence>
<evidence type="ECO:0000259" key="2">
    <source>
        <dbReference type="PROSITE" id="PS51127"/>
    </source>
</evidence>
<feature type="domain" description="SLH" evidence="3">
    <location>
        <begin position="2644"/>
        <end position="2702"/>
    </location>
</feature>
<sequence length="2745" mass="294060">MLRYRKKMAILMSLMLVIQLIGGMLGAVQAAPSYAFDGTKLDEFSVTGYDSDPNDPNGLQKKELSEAVLGRDTEILVHAHNKTPGTMAFNVGVEVVLPDGLELAEDMSPSTVVTDGATGTITAFWKDIKDIAAGESFDFPVKIKVSNNYRKANSGGLVPFGTMLTPTVRLYASSDPRKLYYDAALPTKTWSKAIKVTPFSIRLINDVKNVKGAGPDDAPPAGGSEWGELPYKIEMVNNARSSTTFTLFKETTDAAVEHYGFTGQTGTPTQTVTSGVRTINWTLPALTVAGEDGKGKKTFSYQAAFLNADSGNHIMTHGTQKDDKFDYSATVDGQTFTGSVTQKVTARDIVIYKGVQKKAGSSSAGSEVGYGDRLVYTLRVKVNEYVPVTGITVKDTLGDGQDFVDSSAVVKDATGATISRDFSKAGSADGTTALTWTLGDMNYASATDREFTINYEATVRSTWKVAKSGGSNVVAADVLVNKAEVSGVSVSSGTVTDSDSTDIHVTTPSVSEKIVRVNDGTTVGGQPVNETKQAVTVGDTASFKVAYDAVGLLAKQHKVKLYDYLPLGTMYEGSLSTYQINGITPTYEADMQALVWDFGNTDLVEGQVSQLATEVKVRIQNDTSYVTKDKGAKNLVVLTYENSEGIVESKRKEVELAYVEPDVSISRTVSKTTDLHGNESVTITIKLTNNGSTPAYHVKLTDKLADGLQDLPSSPKYTQTGTSIKFNEIPSIEPGDANSVTLTYTAQLIDPIGASRDIVLKDATWTYYGQSDTSEEVINRPYTGQETTTTTITTAGPTITKTVEDTSGTKTSLKPGDWVVYKVEVKVPDHNVTYSPSVEIEIPSNEDYAATYTGYNSGTHTGTGSQTVDTTTAGLIKIDTGMVEEQGATYTYYVKTTVKKINAGTSVNDTSGATFRWKAEASATTKKSLSVQNTEKPTVTIKAPQLEITLSPATTSMKAGDTQAYTVKVKNKGLNPAYTFTPTVTLPAGFSFDSGDGAATGVTMTFAQVTTLASNAEQTYTFTARLDNVKGSGSTQTIQASTGDYYSLPDSGGAKYDYVAGSATVEVPRVTITNVITATSSGDITKIRPGDTVDYQVKVTIPDGTIAYNVVVEDVVDSLGSNFTLTNNTGNFTIAGNKLTKVLSNSETDASLGARVFTYTFQARAKAGVFDSTEVVPYKTTAVAKWNKQNGSDPAQTADAVTSIAIMQPKLTVAPVAIADTKFSKTNTEITVEFELNNVGNAKAYKPSVEVKLPSELNVKPGSISDGGSLSGGDTLTWSALSDLAVSGKKKVTFIVTTKPEVLPGTTGITINGKITGYESRETTPVAIYTPVVSLPQVLSVDVLTVSASIKESTNNSTTTVRPGDEVTYLLNLDQPLNTTSYHVNLDSLSGLVQQDIISVGKIVGGSVTDIPKVGDKYPLGSITGDASPTDPSAQYQIVTRLKTDGPAGGYFAQFTPKLNYQTAAVEGAPRTISAEMLSVNVVQPDISLLLSSIKPARPDGSVPFDTASEELLFTMKLTNNGQSTAFNPFTTIQLPTGVHISWADSRATVSGSTYSLTWESMPIQPGSNSELQFKVQADNATVVSSVYSVKYTLNEYYSLPSKGGKKYDELGSNLINAIVLGQHTLNTAPDQSVKAGQTATFPHIVTNTGAGVDLFKLEVNTPFTTDVIVNGQVAATWAFDQGQWKWTYLSPDVNQGGVPGFMLNAGQQQALQLVVHVPEGTPYDNDHPYLIGLKASAAESGKEESIQDKLYVVGDPIDGWAGSQPRSPWTEPVLAPGDPLKLSAVSSNDVQRVEAVYIHGSHSEIIQFVLTNPETYITDGHKEWKNVLTRLPDDILGNQTSESFKLTFKGYDAAIGGHDIQTDAPNGALGGNNGFTVKNAIEILGTITVAGEHRSIAGATVTLYNEDASHVEIAKTTTDANGGYNFGQRKAARYSIVVQAENYAEASKTFYAIPSTVGSNQVIVDAELSQYRLVLTADPSSIVGDGKSTTVLTAVVLDQAGQPLSNVQVNFSAPIGTFVGGSSAVTNEKGEAKVTFKSAVIEGIISERFPIQAVADDSPRDLHAKAQIIMTFEPASIVGIVTEMIDGVVTPVNGAHVVITANFDGNPGVDFTGDAYTVTKDTYQGYYKIAIPRGGVDYQMQITKPVQIGGQTQLITYTQTITAGVVSGTGHEEFMPSKGASGLIAVGNDNQSVGVFPADMTNKMRVRLLDGSNHEISNAPLQANGTFSMNGLTQGEYRMEISYEVEPGVFIVLNENAQGELSKLKISSDGELNIALELIDPYGKVTDAMTGEVIEDAHVELYYADTPRNGINGKTKHTMVPLPVLTGFAPNDNKNPQNTDAAGDYAYMVFPTSDYYIRVTKPGYVTYISPTISVEYAIVKHDLQMQRESTSDKGNGGSVGGSIVLPGQTDLSVHLFSDKANYGEGQEITFTVEYSNKTGTLAQVVNISAQIPTYTTVADAAGGSVNGNTITWAIGDLAANGKGSLTYKVKVLSNALPKAEQNVTNEASISSKTTLVHLEDDKSTLQVMLFSNRYENSKHTRYIMGYPDLEFKPLRNITRAEVAAIFARIMDLRSTVKGEVLYPDVPIAYWGSEYIEAATRAGLFGGYEDRSFRPDTAITRAELSAVIARYLSLKADASNNLHFNDISAHWAKNEIEEIYRYHIINGYPDGSFQPGQAMIRSEAVTMINRLLHRGPLKNASQSFPDVSPSYWGFEQVEESANTHEYKRNEDGSETLTKLIPEPLW</sequence>
<comment type="similarity">
    <text evidence="1">Belongs to the intimin/invasin family.</text>
</comment>
<dbReference type="InterPro" id="IPR051172">
    <property type="entry name" value="Chlamydia_OmcB"/>
</dbReference>
<dbReference type="SMART" id="SM00634">
    <property type="entry name" value="BID_1"/>
    <property type="match status" value="1"/>
</dbReference>
<dbReference type="PANTHER" id="PTHR34819">
    <property type="entry name" value="LARGE CYSTEINE-RICH PERIPLASMIC PROTEIN OMCB"/>
    <property type="match status" value="1"/>
</dbReference>